<reference evidence="3" key="1">
    <citation type="submission" date="2013-09" db="EMBL/GenBank/DDBJ databases">
        <title>Corchorus olitorius genome sequencing.</title>
        <authorList>
            <person name="Alam M."/>
            <person name="Haque M.S."/>
            <person name="Islam M.S."/>
            <person name="Emdad E.M."/>
            <person name="Islam M.M."/>
            <person name="Ahmed B."/>
            <person name="Halim A."/>
            <person name="Hossen Q.M.M."/>
            <person name="Hossain M.Z."/>
            <person name="Ahmed R."/>
            <person name="Khan M.M."/>
            <person name="Islam R."/>
            <person name="Rashid M.M."/>
            <person name="Khan S.A."/>
            <person name="Rahman M.S."/>
            <person name="Alam M."/>
            <person name="Yahiya A.S."/>
            <person name="Khan M.S."/>
            <person name="Azam M.S."/>
            <person name="Haque T."/>
            <person name="Lashkar M.Z.H."/>
            <person name="Akhand A.I."/>
            <person name="Morshed G."/>
            <person name="Roy S."/>
            <person name="Uddin K.S."/>
            <person name="Rabeya T."/>
            <person name="Hossain A.S."/>
            <person name="Chowdhury A."/>
            <person name="Snigdha A.R."/>
            <person name="Mortoza M.S."/>
            <person name="Matin S.A."/>
            <person name="Hoque S.M.E."/>
            <person name="Islam M.K."/>
            <person name="Roy D.K."/>
            <person name="Haider R."/>
            <person name="Moosa M.M."/>
            <person name="Elias S.M."/>
            <person name="Hasan A.M."/>
            <person name="Jahan S."/>
            <person name="Shafiuddin M."/>
            <person name="Mahmood N."/>
            <person name="Shommy N.S."/>
        </authorList>
    </citation>
    <scope>NUCLEOTIDE SEQUENCE [LARGE SCALE GENOMIC DNA]</scope>
    <source>
        <strain evidence="3">cv. O-4</strain>
    </source>
</reference>
<dbReference type="AlphaFoldDB" id="A0A1R3IX36"/>
<comment type="caution">
    <text evidence="2">The sequence shown here is derived from an EMBL/GenBank/DDBJ whole genome shotgun (WGS) entry which is preliminary data.</text>
</comment>
<proteinExistence type="predicted"/>
<accession>A0A1R3IX36</accession>
<gene>
    <name evidence="2" type="ORF">COLO4_20770</name>
</gene>
<dbReference type="Proteomes" id="UP000187203">
    <property type="component" value="Unassembled WGS sequence"/>
</dbReference>
<sequence length="180" mass="19571">MKTIGKKNSNSSCKALKSSMAANAILGESLSFLSDDQDLPMGALTTFQIGGFPISTSDKDFPLLSIAFSSVMNKIDSKSNAASDSGEKLKGLADGSEGKHATNVLQKSELMDQDREKIAAKNVVNMLTTGPNWAYVLNDKKDATFKFFQPSMADNEKGTDLIKQNNQSSNGFLKFMRKRK</sequence>
<dbReference type="EMBL" id="AWUE01017399">
    <property type="protein sequence ID" value="OMO87142.1"/>
    <property type="molecule type" value="Genomic_DNA"/>
</dbReference>
<name>A0A1R3IX36_9ROSI</name>
<evidence type="ECO:0000313" key="3">
    <source>
        <dbReference type="Proteomes" id="UP000187203"/>
    </source>
</evidence>
<evidence type="ECO:0000313" key="2">
    <source>
        <dbReference type="EMBL" id="OMO87142.1"/>
    </source>
</evidence>
<evidence type="ECO:0000256" key="1">
    <source>
        <dbReference type="SAM" id="MobiDB-lite"/>
    </source>
</evidence>
<protein>
    <submittedName>
        <fullName evidence="2">Uncharacterized protein</fullName>
    </submittedName>
</protein>
<feature type="compositionally biased region" description="Basic and acidic residues" evidence="1">
    <location>
        <begin position="85"/>
        <end position="97"/>
    </location>
</feature>
<feature type="compositionally biased region" description="Polar residues" evidence="1">
    <location>
        <begin position="162"/>
        <end position="171"/>
    </location>
</feature>
<keyword evidence="3" id="KW-1185">Reference proteome</keyword>
<organism evidence="2 3">
    <name type="scientific">Corchorus olitorius</name>
    <dbReference type="NCBI Taxonomy" id="93759"/>
    <lineage>
        <taxon>Eukaryota</taxon>
        <taxon>Viridiplantae</taxon>
        <taxon>Streptophyta</taxon>
        <taxon>Embryophyta</taxon>
        <taxon>Tracheophyta</taxon>
        <taxon>Spermatophyta</taxon>
        <taxon>Magnoliopsida</taxon>
        <taxon>eudicotyledons</taxon>
        <taxon>Gunneridae</taxon>
        <taxon>Pentapetalae</taxon>
        <taxon>rosids</taxon>
        <taxon>malvids</taxon>
        <taxon>Malvales</taxon>
        <taxon>Malvaceae</taxon>
        <taxon>Grewioideae</taxon>
        <taxon>Apeibeae</taxon>
        <taxon>Corchorus</taxon>
    </lineage>
</organism>
<feature type="region of interest" description="Disordered" evidence="1">
    <location>
        <begin position="161"/>
        <end position="180"/>
    </location>
</feature>
<feature type="region of interest" description="Disordered" evidence="1">
    <location>
        <begin position="78"/>
        <end position="97"/>
    </location>
</feature>